<comment type="subcellular location">
    <subcellularLocation>
        <location evidence="1">Cell membrane</location>
        <topology evidence="1">Multi-pass membrane protein</topology>
    </subcellularLocation>
</comment>
<dbReference type="PANTHER" id="PTHR30472:SF25">
    <property type="entry name" value="ABC TRANSPORTER PERMEASE PROTEIN MJ0876-RELATED"/>
    <property type="match status" value="1"/>
</dbReference>
<dbReference type="Pfam" id="PF01032">
    <property type="entry name" value="FecCD"/>
    <property type="match status" value="1"/>
</dbReference>
<organism evidence="9 10">
    <name type="scientific">Amycolatopsis albidoflavus</name>
    <dbReference type="NCBI Taxonomy" id="102226"/>
    <lineage>
        <taxon>Bacteria</taxon>
        <taxon>Bacillati</taxon>
        <taxon>Actinomycetota</taxon>
        <taxon>Actinomycetes</taxon>
        <taxon>Pseudonocardiales</taxon>
        <taxon>Pseudonocardiaceae</taxon>
        <taxon>Amycolatopsis</taxon>
    </lineage>
</organism>
<dbReference type="InterPro" id="IPR000522">
    <property type="entry name" value="ABC_transptr_permease_BtuC"/>
</dbReference>
<sequence>MTAAPALAEPSTHEVVLAHRSRMRRKRLTVTALAVLALVVAVADVVVGGESLSIVETVRAIFAPWSAPAADTEIVWHIRMPMTVTGILVGAALSLAGAEMQTILNNPLAEPYTLGVSAAASFGAALSLVVGVSAVPVLGVLGTAGTAWVFALLASAVIIGFSAARGPDTETMVLLGIAMVFLFTALLSLMQYVASEAQLQQVVFWTLGSLTRASWPQVGMLAVVVLAAVPLVLRASWKLTAMRLGDDRARALGVPVARMRIVVLAGISLVAATAVSIAGSIGFVGLVGPHVARMLVGEDHRYFVAASLSGGAFLLCASSLAAKLIVPGVVVPVGIITSIVGVPVFLALILSRRRTRRTLWT</sequence>
<feature type="transmembrane region" description="Helical" evidence="8">
    <location>
        <begin position="214"/>
        <end position="233"/>
    </location>
</feature>
<keyword evidence="6 8" id="KW-1133">Transmembrane helix</keyword>
<evidence type="ECO:0000256" key="5">
    <source>
        <dbReference type="ARBA" id="ARBA00022692"/>
    </source>
</evidence>
<name>A0ABW5I842_9PSEU</name>
<comment type="similarity">
    <text evidence="2">Belongs to the binding-protein-dependent transport system permease family. FecCD subfamily.</text>
</comment>
<dbReference type="RefSeq" id="WP_344276463.1">
    <property type="nucleotide sequence ID" value="NZ_BAAAHV010000012.1"/>
</dbReference>
<feature type="transmembrane region" description="Helical" evidence="8">
    <location>
        <begin position="173"/>
        <end position="194"/>
    </location>
</feature>
<evidence type="ECO:0000256" key="2">
    <source>
        <dbReference type="ARBA" id="ARBA00007935"/>
    </source>
</evidence>
<dbReference type="PANTHER" id="PTHR30472">
    <property type="entry name" value="FERRIC ENTEROBACTIN TRANSPORT SYSTEM PERMEASE PROTEIN"/>
    <property type="match status" value="1"/>
</dbReference>
<protein>
    <submittedName>
        <fullName evidence="9">FecCD family ABC transporter permease</fullName>
    </submittedName>
</protein>
<reference evidence="10" key="1">
    <citation type="journal article" date="2019" name="Int. J. Syst. Evol. Microbiol.">
        <title>The Global Catalogue of Microorganisms (GCM) 10K type strain sequencing project: providing services to taxonomists for standard genome sequencing and annotation.</title>
        <authorList>
            <consortium name="The Broad Institute Genomics Platform"/>
            <consortium name="The Broad Institute Genome Sequencing Center for Infectious Disease"/>
            <person name="Wu L."/>
            <person name="Ma J."/>
        </authorList>
    </citation>
    <scope>NUCLEOTIDE SEQUENCE [LARGE SCALE GENOMIC DNA]</scope>
    <source>
        <strain evidence="10">CGMCC 4.7638</strain>
    </source>
</reference>
<accession>A0ABW5I842</accession>
<dbReference type="EMBL" id="JBHUKQ010000015">
    <property type="protein sequence ID" value="MFD2484898.1"/>
    <property type="molecule type" value="Genomic_DNA"/>
</dbReference>
<dbReference type="Gene3D" id="1.10.3470.10">
    <property type="entry name" value="ABC transporter involved in vitamin B12 uptake, BtuC"/>
    <property type="match status" value="1"/>
</dbReference>
<evidence type="ECO:0000256" key="6">
    <source>
        <dbReference type="ARBA" id="ARBA00022989"/>
    </source>
</evidence>
<evidence type="ECO:0000313" key="10">
    <source>
        <dbReference type="Proteomes" id="UP001597542"/>
    </source>
</evidence>
<evidence type="ECO:0000256" key="1">
    <source>
        <dbReference type="ARBA" id="ARBA00004651"/>
    </source>
</evidence>
<gene>
    <name evidence="9" type="ORF">ACFSUT_31800</name>
</gene>
<dbReference type="CDD" id="cd06550">
    <property type="entry name" value="TM_ABC_iron-siderophores_like"/>
    <property type="match status" value="1"/>
</dbReference>
<feature type="transmembrane region" description="Helical" evidence="8">
    <location>
        <begin position="140"/>
        <end position="161"/>
    </location>
</feature>
<keyword evidence="3" id="KW-0813">Transport</keyword>
<evidence type="ECO:0000256" key="7">
    <source>
        <dbReference type="ARBA" id="ARBA00023136"/>
    </source>
</evidence>
<feature type="transmembrane region" description="Helical" evidence="8">
    <location>
        <begin position="261"/>
        <end position="287"/>
    </location>
</feature>
<evidence type="ECO:0000313" key="9">
    <source>
        <dbReference type="EMBL" id="MFD2484898.1"/>
    </source>
</evidence>
<keyword evidence="10" id="KW-1185">Reference proteome</keyword>
<dbReference type="SUPFAM" id="SSF81345">
    <property type="entry name" value="ABC transporter involved in vitamin B12 uptake, BtuC"/>
    <property type="match status" value="1"/>
</dbReference>
<feature type="transmembrane region" description="Helical" evidence="8">
    <location>
        <begin position="80"/>
        <end position="100"/>
    </location>
</feature>
<keyword evidence="5 8" id="KW-0812">Transmembrane</keyword>
<comment type="caution">
    <text evidence="9">The sequence shown here is derived from an EMBL/GenBank/DDBJ whole genome shotgun (WGS) entry which is preliminary data.</text>
</comment>
<evidence type="ECO:0000256" key="3">
    <source>
        <dbReference type="ARBA" id="ARBA00022448"/>
    </source>
</evidence>
<evidence type="ECO:0000256" key="4">
    <source>
        <dbReference type="ARBA" id="ARBA00022475"/>
    </source>
</evidence>
<dbReference type="InterPro" id="IPR037294">
    <property type="entry name" value="ABC_BtuC-like"/>
</dbReference>
<keyword evidence="7 8" id="KW-0472">Membrane</keyword>
<evidence type="ECO:0000256" key="8">
    <source>
        <dbReference type="SAM" id="Phobius"/>
    </source>
</evidence>
<dbReference type="Proteomes" id="UP001597542">
    <property type="component" value="Unassembled WGS sequence"/>
</dbReference>
<feature type="transmembrane region" description="Helical" evidence="8">
    <location>
        <begin position="329"/>
        <end position="350"/>
    </location>
</feature>
<proteinExistence type="inferred from homology"/>
<feature type="transmembrane region" description="Helical" evidence="8">
    <location>
        <begin position="28"/>
        <end position="47"/>
    </location>
</feature>
<feature type="transmembrane region" description="Helical" evidence="8">
    <location>
        <begin position="112"/>
        <end position="134"/>
    </location>
</feature>
<keyword evidence="4" id="KW-1003">Cell membrane</keyword>